<evidence type="ECO:0000313" key="1">
    <source>
        <dbReference type="EMBL" id="KAI0062165.1"/>
    </source>
</evidence>
<dbReference type="EMBL" id="MU277209">
    <property type="protein sequence ID" value="KAI0062165.1"/>
    <property type="molecule type" value="Genomic_DNA"/>
</dbReference>
<dbReference type="Proteomes" id="UP000814140">
    <property type="component" value="Unassembled WGS sequence"/>
</dbReference>
<protein>
    <submittedName>
        <fullName evidence="1">Kinase-like protein</fullName>
    </submittedName>
</protein>
<organism evidence="1 2">
    <name type="scientific">Artomyces pyxidatus</name>
    <dbReference type="NCBI Taxonomy" id="48021"/>
    <lineage>
        <taxon>Eukaryota</taxon>
        <taxon>Fungi</taxon>
        <taxon>Dikarya</taxon>
        <taxon>Basidiomycota</taxon>
        <taxon>Agaricomycotina</taxon>
        <taxon>Agaricomycetes</taxon>
        <taxon>Russulales</taxon>
        <taxon>Auriscalpiaceae</taxon>
        <taxon>Artomyces</taxon>
    </lineage>
</organism>
<gene>
    <name evidence="1" type="ORF">BV25DRAFT_702296</name>
</gene>
<proteinExistence type="predicted"/>
<reference evidence="1" key="1">
    <citation type="submission" date="2021-03" db="EMBL/GenBank/DDBJ databases">
        <authorList>
            <consortium name="DOE Joint Genome Institute"/>
            <person name="Ahrendt S."/>
            <person name="Looney B.P."/>
            <person name="Miyauchi S."/>
            <person name="Morin E."/>
            <person name="Drula E."/>
            <person name="Courty P.E."/>
            <person name="Chicoki N."/>
            <person name="Fauchery L."/>
            <person name="Kohler A."/>
            <person name="Kuo A."/>
            <person name="Labutti K."/>
            <person name="Pangilinan J."/>
            <person name="Lipzen A."/>
            <person name="Riley R."/>
            <person name="Andreopoulos W."/>
            <person name="He G."/>
            <person name="Johnson J."/>
            <person name="Barry K.W."/>
            <person name="Grigoriev I.V."/>
            <person name="Nagy L."/>
            <person name="Hibbett D."/>
            <person name="Henrissat B."/>
            <person name="Matheny P.B."/>
            <person name="Labbe J."/>
            <person name="Martin F."/>
        </authorList>
    </citation>
    <scope>NUCLEOTIDE SEQUENCE</scope>
    <source>
        <strain evidence="1">HHB10654</strain>
    </source>
</reference>
<keyword evidence="2" id="KW-1185">Reference proteome</keyword>
<reference evidence="1" key="2">
    <citation type="journal article" date="2022" name="New Phytol.">
        <title>Evolutionary transition to the ectomycorrhizal habit in the genomes of a hyperdiverse lineage of mushroom-forming fungi.</title>
        <authorList>
            <person name="Looney B."/>
            <person name="Miyauchi S."/>
            <person name="Morin E."/>
            <person name="Drula E."/>
            <person name="Courty P.E."/>
            <person name="Kohler A."/>
            <person name="Kuo A."/>
            <person name="LaButti K."/>
            <person name="Pangilinan J."/>
            <person name="Lipzen A."/>
            <person name="Riley R."/>
            <person name="Andreopoulos W."/>
            <person name="He G."/>
            <person name="Johnson J."/>
            <person name="Nolan M."/>
            <person name="Tritt A."/>
            <person name="Barry K.W."/>
            <person name="Grigoriev I.V."/>
            <person name="Nagy L.G."/>
            <person name="Hibbett D."/>
            <person name="Henrissat B."/>
            <person name="Matheny P.B."/>
            <person name="Labbe J."/>
            <person name="Martin F.M."/>
        </authorList>
    </citation>
    <scope>NUCLEOTIDE SEQUENCE</scope>
    <source>
        <strain evidence="1">HHB10654</strain>
    </source>
</reference>
<accession>A0ACB8T0C9</accession>
<name>A0ACB8T0C9_9AGAM</name>
<evidence type="ECO:0000313" key="2">
    <source>
        <dbReference type="Proteomes" id="UP000814140"/>
    </source>
</evidence>
<comment type="caution">
    <text evidence="1">The sequence shown here is derived from an EMBL/GenBank/DDBJ whole genome shotgun (WGS) entry which is preliminary data.</text>
</comment>
<sequence length="529" mass="59047">MDPTHFLPPLAFDDVVGDGILLYGEYLCPAELDIPTTSHPDPSYVEPADKFAIERVDDVGSYGMVYLHNRRRKEYGQAFSIEVYSKRILGEEGIEGRLLEASIRMTLPKHRNILTLHRVLETSVALVFIQDLIPATDLATFLKTKQTNKDFPSDSTYSQDVRFSPARTRLAVSLFTQMCDAVAACHSVSVYHRNLQPKNFLIEDRRTTVSTHRTSLAEIWLILASVCHKFALLSLSDNPSARRNRRSSTHRSREADLWALGVLLIKLLYHCEPWKDTGIDECPDFASFASTPLSFMLKEFPQLPRPMSALLVDRVFRIHEAPAEGSFPIDPQELGRLIKGFIEEVVAPPAPNPQGAASPRQRHDFTSRNFPKLDGPPSLPPIDPSLSSGGLFDSLMPIFEDMQTPWSPTSTDSTSQTDKEASKSEHLASRTAELKLSREQAIGDVIPRGRWLSRASLVPSSGPPRDVAYTEETRQQLDVFAARSNGNARDPSPTSLMTVRSIAKSVLSQASKKSNKNFYQVPPGRPLLR</sequence>